<sequence length="257" mass="29390">MTELRIITSNIRFSNPSDGSHDWPNRLPLLADLYQSFKPDILATQEGRQIQIKELDDSIPDLDLVDSHRSWIDERMYPCLFVNLQTISVERSGDIWLSKTPHVPGSKDFDSAFPRLCTWAEVTVKVSGEKLMIVNTHLDHILSSTRLGQIHVLINEVKKINDRPLMIMGDFNESPLTEVKKDLMDAFGLKDPWIEKNYAEETSHHGFSGTKAVTGDRIDWILMPKNFECTSLVMDKRSIENVYPSDHYPLLATVIPK</sequence>
<dbReference type="SUPFAM" id="SSF56219">
    <property type="entry name" value="DNase I-like"/>
    <property type="match status" value="1"/>
</dbReference>
<dbReference type="InterPro" id="IPR051547">
    <property type="entry name" value="TDP2-like"/>
</dbReference>
<evidence type="ECO:0000313" key="11">
    <source>
        <dbReference type="Proteomes" id="UP001302274"/>
    </source>
</evidence>
<dbReference type="PANTHER" id="PTHR15822:SF4">
    <property type="entry name" value="TYROSYL-DNA PHOSPHODIESTERASE 2"/>
    <property type="match status" value="1"/>
</dbReference>
<dbReference type="InterPro" id="IPR036691">
    <property type="entry name" value="Endo/exonu/phosph_ase_sf"/>
</dbReference>
<evidence type="ECO:0000256" key="8">
    <source>
        <dbReference type="ARBA" id="ARBA00023204"/>
    </source>
</evidence>
<proteinExistence type="predicted"/>
<evidence type="ECO:0000256" key="3">
    <source>
        <dbReference type="ARBA" id="ARBA00022722"/>
    </source>
</evidence>
<evidence type="ECO:0000256" key="2">
    <source>
        <dbReference type="ARBA" id="ARBA00001946"/>
    </source>
</evidence>
<name>A0ABU5VUI2_9BACT</name>
<keyword evidence="11" id="KW-1185">Reference proteome</keyword>
<dbReference type="Pfam" id="PF03372">
    <property type="entry name" value="Exo_endo_phos"/>
    <property type="match status" value="1"/>
</dbReference>
<keyword evidence="3" id="KW-0540">Nuclease</keyword>
<dbReference type="CDD" id="cd09083">
    <property type="entry name" value="EEP-1"/>
    <property type="match status" value="1"/>
</dbReference>
<protein>
    <submittedName>
        <fullName evidence="10">Endonuclease/exonuclease/phosphatase family protein</fullName>
    </submittedName>
</protein>
<evidence type="ECO:0000256" key="6">
    <source>
        <dbReference type="ARBA" id="ARBA00022801"/>
    </source>
</evidence>
<evidence type="ECO:0000256" key="4">
    <source>
        <dbReference type="ARBA" id="ARBA00022723"/>
    </source>
</evidence>
<dbReference type="GO" id="GO:0004519">
    <property type="term" value="F:endonuclease activity"/>
    <property type="evidence" value="ECO:0007669"/>
    <property type="project" value="UniProtKB-KW"/>
</dbReference>
<dbReference type="PANTHER" id="PTHR15822">
    <property type="entry name" value="TRAF AND TNF RECEPTOR-ASSOCIATED PROTEIN"/>
    <property type="match status" value="1"/>
</dbReference>
<keyword evidence="10" id="KW-0255">Endonuclease</keyword>
<evidence type="ECO:0000256" key="1">
    <source>
        <dbReference type="ARBA" id="ARBA00001936"/>
    </source>
</evidence>
<keyword evidence="7" id="KW-0460">Magnesium</keyword>
<comment type="cofactor">
    <cofactor evidence="2">
        <name>Mg(2+)</name>
        <dbReference type="ChEBI" id="CHEBI:18420"/>
    </cofactor>
</comment>
<keyword evidence="5" id="KW-0227">DNA damage</keyword>
<evidence type="ECO:0000256" key="5">
    <source>
        <dbReference type="ARBA" id="ARBA00022763"/>
    </source>
</evidence>
<dbReference type="InterPro" id="IPR005135">
    <property type="entry name" value="Endo/exonuclease/phosphatase"/>
</dbReference>
<dbReference type="RefSeq" id="WP_323576394.1">
    <property type="nucleotide sequence ID" value="NZ_JAYGJQ010000002.1"/>
</dbReference>
<keyword evidence="6" id="KW-0378">Hydrolase</keyword>
<comment type="cofactor">
    <cofactor evidence="1">
        <name>Mn(2+)</name>
        <dbReference type="ChEBI" id="CHEBI:29035"/>
    </cofactor>
</comment>
<evidence type="ECO:0000256" key="7">
    <source>
        <dbReference type="ARBA" id="ARBA00022842"/>
    </source>
</evidence>
<comment type="caution">
    <text evidence="10">The sequence shown here is derived from an EMBL/GenBank/DDBJ whole genome shotgun (WGS) entry which is preliminary data.</text>
</comment>
<dbReference type="Gene3D" id="3.60.10.10">
    <property type="entry name" value="Endonuclease/exonuclease/phosphatase"/>
    <property type="match status" value="1"/>
</dbReference>
<gene>
    <name evidence="10" type="ORF">SHI21_10270</name>
</gene>
<reference evidence="10 11" key="1">
    <citation type="submission" date="2023-11" db="EMBL/GenBank/DDBJ databases">
        <title>A Novel Polar Bacteriovorax (B. antarcticus) Isolated from the Biocrust in Antarctica.</title>
        <authorList>
            <person name="Mun W."/>
            <person name="Choi S.Y."/>
            <person name="Mitchell R.J."/>
        </authorList>
    </citation>
    <scope>NUCLEOTIDE SEQUENCE [LARGE SCALE GENOMIC DNA]</scope>
    <source>
        <strain evidence="10 11">PP10</strain>
    </source>
</reference>
<dbReference type="Proteomes" id="UP001302274">
    <property type="component" value="Unassembled WGS sequence"/>
</dbReference>
<evidence type="ECO:0000313" key="10">
    <source>
        <dbReference type="EMBL" id="MEA9356592.1"/>
    </source>
</evidence>
<organism evidence="10 11">
    <name type="scientific">Bacteriovorax antarcticus</name>
    <dbReference type="NCBI Taxonomy" id="3088717"/>
    <lineage>
        <taxon>Bacteria</taxon>
        <taxon>Pseudomonadati</taxon>
        <taxon>Bdellovibrionota</taxon>
        <taxon>Bacteriovoracia</taxon>
        <taxon>Bacteriovoracales</taxon>
        <taxon>Bacteriovoracaceae</taxon>
        <taxon>Bacteriovorax</taxon>
    </lineage>
</organism>
<keyword evidence="4" id="KW-0479">Metal-binding</keyword>
<dbReference type="EMBL" id="JAYGJQ010000002">
    <property type="protein sequence ID" value="MEA9356592.1"/>
    <property type="molecule type" value="Genomic_DNA"/>
</dbReference>
<feature type="domain" description="Endonuclease/exonuclease/phosphatase" evidence="9">
    <location>
        <begin position="8"/>
        <end position="247"/>
    </location>
</feature>
<accession>A0ABU5VUI2</accession>
<keyword evidence="8" id="KW-0234">DNA repair</keyword>
<evidence type="ECO:0000259" key="9">
    <source>
        <dbReference type="Pfam" id="PF03372"/>
    </source>
</evidence>